<sequence length="90" mass="10801">MTNQKQQVEYTAITFEELKEWVDENVEFALLVQEFYKCVPMDSREQFQGLTQSVYDCLESFSEMLNNKTLIYSRELEQARLNAFEQKEQK</sequence>
<dbReference type="Proteomes" id="UP000809081">
    <property type="component" value="Unassembled WGS sequence"/>
</dbReference>
<dbReference type="RefSeq" id="WP_205016516.1">
    <property type="nucleotide sequence ID" value="NZ_JAFBEI010000005.1"/>
</dbReference>
<protein>
    <submittedName>
        <fullName evidence="1">Uncharacterized protein</fullName>
    </submittedName>
</protein>
<dbReference type="EMBL" id="JAFBEI010000005">
    <property type="protein sequence ID" value="MBM7635583.1"/>
    <property type="molecule type" value="Genomic_DNA"/>
</dbReference>
<gene>
    <name evidence="1" type="ORF">JOC31_000376</name>
</gene>
<comment type="caution">
    <text evidence="1">The sequence shown here is derived from an EMBL/GenBank/DDBJ whole genome shotgun (WGS) entry which is preliminary data.</text>
</comment>
<proteinExistence type="predicted"/>
<keyword evidence="2" id="KW-1185">Reference proteome</keyword>
<evidence type="ECO:0000313" key="2">
    <source>
        <dbReference type="Proteomes" id="UP000809081"/>
    </source>
</evidence>
<evidence type="ECO:0000313" key="1">
    <source>
        <dbReference type="EMBL" id="MBM7635583.1"/>
    </source>
</evidence>
<accession>A0ABS2PJH8</accession>
<organism evidence="1 2">
    <name type="scientific">Streptococcus saliviloxodontae</name>
    <dbReference type="NCBI Taxonomy" id="1349416"/>
    <lineage>
        <taxon>Bacteria</taxon>
        <taxon>Bacillati</taxon>
        <taxon>Bacillota</taxon>
        <taxon>Bacilli</taxon>
        <taxon>Lactobacillales</taxon>
        <taxon>Streptococcaceae</taxon>
        <taxon>Streptococcus</taxon>
    </lineage>
</organism>
<reference evidence="1 2" key="1">
    <citation type="submission" date="2021-01" db="EMBL/GenBank/DDBJ databases">
        <title>Genomic Encyclopedia of Type Strains, Phase IV (KMG-IV): sequencing the most valuable type-strain genomes for metagenomic binning, comparative biology and taxonomic classification.</title>
        <authorList>
            <person name="Goeker M."/>
        </authorList>
    </citation>
    <scope>NUCLEOTIDE SEQUENCE [LARGE SCALE GENOMIC DNA]</scope>
    <source>
        <strain evidence="1 2">DSM 27513</strain>
    </source>
</reference>
<name>A0ABS2PJH8_9STRE</name>